<dbReference type="InterPro" id="IPR036412">
    <property type="entry name" value="HAD-like_sf"/>
</dbReference>
<dbReference type="Gene3D" id="3.40.50.2020">
    <property type="match status" value="1"/>
</dbReference>
<dbReference type="InterPro" id="IPR029057">
    <property type="entry name" value="PRTase-like"/>
</dbReference>
<keyword evidence="2" id="KW-0808">Transferase</keyword>
<dbReference type="GO" id="GO:0000287">
    <property type="term" value="F:magnesium ion binding"/>
    <property type="evidence" value="ECO:0007669"/>
    <property type="project" value="TreeGrafter"/>
</dbReference>
<dbReference type="AlphaFoldDB" id="A0A6A6TFY5"/>
<dbReference type="Pfam" id="PF12710">
    <property type="entry name" value="HAD"/>
    <property type="match status" value="1"/>
</dbReference>
<dbReference type="GO" id="GO:0016757">
    <property type="term" value="F:glycosyltransferase activity"/>
    <property type="evidence" value="ECO:0007669"/>
    <property type="project" value="UniProtKB-KW"/>
</dbReference>
<dbReference type="InterPro" id="IPR000836">
    <property type="entry name" value="PRTase_dom"/>
</dbReference>
<dbReference type="InterPro" id="IPR027417">
    <property type="entry name" value="P-loop_NTPase"/>
</dbReference>
<dbReference type="InterPro" id="IPR023214">
    <property type="entry name" value="HAD_sf"/>
</dbReference>
<accession>A0A6A6TFY5</accession>
<gene>
    <name evidence="2" type="ORF">K491DRAFT_676585</name>
</gene>
<dbReference type="GO" id="GO:0006564">
    <property type="term" value="P:L-serine biosynthetic process"/>
    <property type="evidence" value="ECO:0007669"/>
    <property type="project" value="TreeGrafter"/>
</dbReference>
<dbReference type="SUPFAM" id="SSF52540">
    <property type="entry name" value="P-loop containing nucleoside triphosphate hydrolases"/>
    <property type="match status" value="1"/>
</dbReference>
<organism evidence="2 3">
    <name type="scientific">Lophiostoma macrostomum CBS 122681</name>
    <dbReference type="NCBI Taxonomy" id="1314788"/>
    <lineage>
        <taxon>Eukaryota</taxon>
        <taxon>Fungi</taxon>
        <taxon>Dikarya</taxon>
        <taxon>Ascomycota</taxon>
        <taxon>Pezizomycotina</taxon>
        <taxon>Dothideomycetes</taxon>
        <taxon>Pleosporomycetidae</taxon>
        <taxon>Pleosporales</taxon>
        <taxon>Lophiostomataceae</taxon>
        <taxon>Lophiostoma</taxon>
    </lineage>
</organism>
<dbReference type="Proteomes" id="UP000799324">
    <property type="component" value="Unassembled WGS sequence"/>
</dbReference>
<keyword evidence="3" id="KW-1185">Reference proteome</keyword>
<dbReference type="OrthoDB" id="5416609at2759"/>
<dbReference type="SUPFAM" id="SSF56784">
    <property type="entry name" value="HAD-like"/>
    <property type="match status" value="1"/>
</dbReference>
<proteinExistence type="predicted"/>
<dbReference type="InterPro" id="IPR050582">
    <property type="entry name" value="HAD-like_SerB"/>
</dbReference>
<dbReference type="Pfam" id="PF13207">
    <property type="entry name" value="AAA_17"/>
    <property type="match status" value="1"/>
</dbReference>
<dbReference type="Pfam" id="PF14681">
    <property type="entry name" value="UPRTase"/>
    <property type="match status" value="1"/>
</dbReference>
<dbReference type="Gene3D" id="3.40.50.1000">
    <property type="entry name" value="HAD superfamily/HAD-like"/>
    <property type="match status" value="1"/>
</dbReference>
<evidence type="ECO:0000259" key="1">
    <source>
        <dbReference type="Pfam" id="PF14681"/>
    </source>
</evidence>
<dbReference type="PANTHER" id="PTHR43344">
    <property type="entry name" value="PHOSPHOSERINE PHOSPHATASE"/>
    <property type="match status" value="1"/>
</dbReference>
<reference evidence="2" key="1">
    <citation type="journal article" date="2020" name="Stud. Mycol.">
        <title>101 Dothideomycetes genomes: a test case for predicting lifestyles and emergence of pathogens.</title>
        <authorList>
            <person name="Haridas S."/>
            <person name="Albert R."/>
            <person name="Binder M."/>
            <person name="Bloem J."/>
            <person name="Labutti K."/>
            <person name="Salamov A."/>
            <person name="Andreopoulos B."/>
            <person name="Baker S."/>
            <person name="Barry K."/>
            <person name="Bills G."/>
            <person name="Bluhm B."/>
            <person name="Cannon C."/>
            <person name="Castanera R."/>
            <person name="Culley D."/>
            <person name="Daum C."/>
            <person name="Ezra D."/>
            <person name="Gonzalez J."/>
            <person name="Henrissat B."/>
            <person name="Kuo A."/>
            <person name="Liang C."/>
            <person name="Lipzen A."/>
            <person name="Lutzoni F."/>
            <person name="Magnuson J."/>
            <person name="Mondo S."/>
            <person name="Nolan M."/>
            <person name="Ohm R."/>
            <person name="Pangilinan J."/>
            <person name="Park H.-J."/>
            <person name="Ramirez L."/>
            <person name="Alfaro M."/>
            <person name="Sun H."/>
            <person name="Tritt A."/>
            <person name="Yoshinaga Y."/>
            <person name="Zwiers L.-H."/>
            <person name="Turgeon B."/>
            <person name="Goodwin S."/>
            <person name="Spatafora J."/>
            <person name="Crous P."/>
            <person name="Grigoriev I."/>
        </authorList>
    </citation>
    <scope>NUCLEOTIDE SEQUENCE</scope>
    <source>
        <strain evidence="2">CBS 122681</strain>
    </source>
</reference>
<dbReference type="PANTHER" id="PTHR43344:SF20">
    <property type="entry name" value="URACIL PHOSPHORIBOSYLTRANSFERASE"/>
    <property type="match status" value="1"/>
</dbReference>
<dbReference type="CDD" id="cd06223">
    <property type="entry name" value="PRTases_typeI"/>
    <property type="match status" value="1"/>
</dbReference>
<evidence type="ECO:0000313" key="2">
    <source>
        <dbReference type="EMBL" id="KAF2658346.1"/>
    </source>
</evidence>
<dbReference type="GO" id="GO:0005737">
    <property type="term" value="C:cytoplasm"/>
    <property type="evidence" value="ECO:0007669"/>
    <property type="project" value="TreeGrafter"/>
</dbReference>
<feature type="domain" description="Phosphoribosyltransferase" evidence="1">
    <location>
        <begin position="473"/>
        <end position="661"/>
    </location>
</feature>
<dbReference type="Gene3D" id="3.40.50.300">
    <property type="entry name" value="P-loop containing nucleotide triphosphate hydrolases"/>
    <property type="match status" value="1"/>
</dbReference>
<name>A0A6A6TFY5_9PLEO</name>
<evidence type="ECO:0000313" key="3">
    <source>
        <dbReference type="Proteomes" id="UP000799324"/>
    </source>
</evidence>
<keyword evidence="2" id="KW-0328">Glycosyltransferase</keyword>
<dbReference type="SUPFAM" id="SSF53271">
    <property type="entry name" value="PRTase-like"/>
    <property type="match status" value="1"/>
</dbReference>
<dbReference type="GO" id="GO:0036424">
    <property type="term" value="F:L-phosphoserine phosphatase activity"/>
    <property type="evidence" value="ECO:0007669"/>
    <property type="project" value="TreeGrafter"/>
</dbReference>
<protein>
    <submittedName>
        <fullName evidence="2">Uracil phosphoribosyltransferase</fullName>
    </submittedName>
</protein>
<sequence>MTETIIVGIYGVPGSGKTFLTKELEKILGTDKYKSFDGSDMISQVVGGLERFKDLTEVQQAHVRAVAIKNIKQQCDEEKKIGIIAGHYMFWDEEYRDSQVIATEEDYKTYTHIIYLATSAEVVVQRREKDNQRTRPVVSLSHVKRWQDTEQEKLKDACLEHGILYTSIMESEVLEKALTLINDFSTHDKNRNLVQADKKLDDVMEAGNEKLEVVLAFDADNTLAPVDTGHMFWQGLLSDPESPTPLKKLFGSHLGYSYEAFRQATLYYESIGDEARFEALCNQVAVAKKITLHKEIGSFLQTMAKHTHIGCIVVTCGIKRVWEIVLQRAGLSDTVKVIGGGRIKDGFVMTPSVKTALVSRLQQFYKMTVWAFGDSPLDLGMLSKADRAIVVVGSKETRSKGMDAALNTLLENGILEAQQLVLPPIAPPRLDSIRLPIVSLDAEFLHPLTSSPLIPNNIATRIIIASGNTPLVLATKTRDAAISGVPLQEHHKKIGWYLATHFLLDLLGVEEQTINHVQGHQVPGYRLKNEEQTVIVPLMRGGEPLAFGVNAAFESAAFVHAKIPADLNSTLLQQMHTVILVDAVINSGNSMAEFVKHVRQLHATIRIVIVAIVVQFESIKQGALHDLLASDERLWLVALRVSENRYTGKGSTDTGHRLFSTTFLD</sequence>
<dbReference type="EMBL" id="MU004316">
    <property type="protein sequence ID" value="KAF2658346.1"/>
    <property type="molecule type" value="Genomic_DNA"/>
</dbReference>